<reference evidence="1 2" key="1">
    <citation type="journal article" date="2018" name="Front. Plant Sci.">
        <title>Red Clover (Trifolium pratense) and Zigzag Clover (T. medium) - A Picture of Genomic Similarities and Differences.</title>
        <authorList>
            <person name="Dluhosova J."/>
            <person name="Istvanek J."/>
            <person name="Nedelnik J."/>
            <person name="Repkova J."/>
        </authorList>
    </citation>
    <scope>NUCLEOTIDE SEQUENCE [LARGE SCALE GENOMIC DNA]</scope>
    <source>
        <strain evidence="2">cv. 10/8</strain>
        <tissue evidence="1">Leaf</tissue>
    </source>
</reference>
<dbReference type="EMBL" id="LXQA010089170">
    <property type="protein sequence ID" value="MCI13669.1"/>
    <property type="molecule type" value="Genomic_DNA"/>
</dbReference>
<feature type="non-terminal residue" evidence="1">
    <location>
        <position position="1"/>
    </location>
</feature>
<keyword evidence="2" id="KW-1185">Reference proteome</keyword>
<proteinExistence type="predicted"/>
<accession>A0A392PQB1</accession>
<sequence>EIVPLRVISLDHPTNVHGIRVISSSETVQKQQQQQQIANIHIVTPVLQTNVSIPIPPPQSMNVDPMKAETKADVQAGISVPPGFAPLAAGIITTGSITSSIIPEVSTQNMAEGK</sequence>
<organism evidence="1 2">
    <name type="scientific">Trifolium medium</name>
    <dbReference type="NCBI Taxonomy" id="97028"/>
    <lineage>
        <taxon>Eukaryota</taxon>
        <taxon>Viridiplantae</taxon>
        <taxon>Streptophyta</taxon>
        <taxon>Embryophyta</taxon>
        <taxon>Tracheophyta</taxon>
        <taxon>Spermatophyta</taxon>
        <taxon>Magnoliopsida</taxon>
        <taxon>eudicotyledons</taxon>
        <taxon>Gunneridae</taxon>
        <taxon>Pentapetalae</taxon>
        <taxon>rosids</taxon>
        <taxon>fabids</taxon>
        <taxon>Fabales</taxon>
        <taxon>Fabaceae</taxon>
        <taxon>Papilionoideae</taxon>
        <taxon>50 kb inversion clade</taxon>
        <taxon>NPAAA clade</taxon>
        <taxon>Hologalegina</taxon>
        <taxon>IRL clade</taxon>
        <taxon>Trifolieae</taxon>
        <taxon>Trifolium</taxon>
    </lineage>
</organism>
<evidence type="ECO:0000313" key="2">
    <source>
        <dbReference type="Proteomes" id="UP000265520"/>
    </source>
</evidence>
<evidence type="ECO:0000313" key="1">
    <source>
        <dbReference type="EMBL" id="MCI13669.1"/>
    </source>
</evidence>
<comment type="caution">
    <text evidence="1">The sequence shown here is derived from an EMBL/GenBank/DDBJ whole genome shotgun (WGS) entry which is preliminary data.</text>
</comment>
<name>A0A392PQB1_9FABA</name>
<dbReference type="Proteomes" id="UP000265520">
    <property type="component" value="Unassembled WGS sequence"/>
</dbReference>
<protein>
    <submittedName>
        <fullName evidence="1">Uncharacterized protein</fullName>
    </submittedName>
</protein>
<dbReference type="AlphaFoldDB" id="A0A392PQB1"/>